<dbReference type="PRINTS" id="PR00455">
    <property type="entry name" value="HTHTETR"/>
</dbReference>
<evidence type="ECO:0000256" key="3">
    <source>
        <dbReference type="ARBA" id="ARBA00023163"/>
    </source>
</evidence>
<evidence type="ECO:0000256" key="1">
    <source>
        <dbReference type="ARBA" id="ARBA00023015"/>
    </source>
</evidence>
<evidence type="ECO:0000259" key="5">
    <source>
        <dbReference type="PROSITE" id="PS50977"/>
    </source>
</evidence>
<comment type="caution">
    <text evidence="6">The sequence shown here is derived from an EMBL/GenBank/DDBJ whole genome shotgun (WGS) entry which is preliminary data.</text>
</comment>
<dbReference type="Proteomes" id="UP000192939">
    <property type="component" value="Unassembled WGS sequence"/>
</dbReference>
<dbReference type="RefSeq" id="WP_016310748.1">
    <property type="nucleotide sequence ID" value="NZ_FXAE01000032.1"/>
</dbReference>
<keyword evidence="7" id="KW-1185">Reference proteome</keyword>
<keyword evidence="3" id="KW-0804">Transcription</keyword>
<dbReference type="SUPFAM" id="SSF46689">
    <property type="entry name" value="Homeodomain-like"/>
    <property type="match status" value="1"/>
</dbReference>
<evidence type="ECO:0000313" key="7">
    <source>
        <dbReference type="Proteomes" id="UP000192939"/>
    </source>
</evidence>
<proteinExistence type="predicted"/>
<dbReference type="PROSITE" id="PS50977">
    <property type="entry name" value="HTH_TETR_2"/>
    <property type="match status" value="1"/>
</dbReference>
<dbReference type="EMBL" id="FXAE01000032">
    <property type="protein sequence ID" value="SMF41700.1"/>
    <property type="molecule type" value="Genomic_DNA"/>
</dbReference>
<dbReference type="InterPro" id="IPR001647">
    <property type="entry name" value="HTH_TetR"/>
</dbReference>
<dbReference type="InterPro" id="IPR050109">
    <property type="entry name" value="HTH-type_TetR-like_transc_reg"/>
</dbReference>
<evidence type="ECO:0000256" key="2">
    <source>
        <dbReference type="ARBA" id="ARBA00023125"/>
    </source>
</evidence>
<accession>A0ABY1LZM5</accession>
<dbReference type="PANTHER" id="PTHR30055">
    <property type="entry name" value="HTH-TYPE TRANSCRIPTIONAL REGULATOR RUTR"/>
    <property type="match status" value="1"/>
</dbReference>
<keyword evidence="1" id="KW-0805">Transcription regulation</keyword>
<keyword evidence="2 4" id="KW-0238">DNA-binding</keyword>
<evidence type="ECO:0000313" key="6">
    <source>
        <dbReference type="EMBL" id="SMF41700.1"/>
    </source>
</evidence>
<dbReference type="InterPro" id="IPR023772">
    <property type="entry name" value="DNA-bd_HTH_TetR-type_CS"/>
</dbReference>
<dbReference type="PROSITE" id="PS01081">
    <property type="entry name" value="HTH_TETR_1"/>
    <property type="match status" value="1"/>
</dbReference>
<organism evidence="6 7">
    <name type="scientific">Paenibacillus barengoltzii J12</name>
    <dbReference type="NCBI Taxonomy" id="935846"/>
    <lineage>
        <taxon>Bacteria</taxon>
        <taxon>Bacillati</taxon>
        <taxon>Bacillota</taxon>
        <taxon>Bacilli</taxon>
        <taxon>Bacillales</taxon>
        <taxon>Paenibacillaceae</taxon>
        <taxon>Paenibacillus</taxon>
    </lineage>
</organism>
<name>A0ABY1LZM5_9BACL</name>
<sequence length="171" mass="19348">MSPREDQQSRKQHILEAAAVLFAERGYYKTTTADVARAVGVTQPYVFHFFKSKEELYLAVLEQASKQIYYAFESVEARPEELKESLGLAFAKLLETHRNEILLVMMSYAIPEPAVREFTRQCFDVVYDRLKARFEQAGFPNPGNEASAFIGTGLVISLSESVGLSKLLPWC</sequence>
<dbReference type="Gene3D" id="1.10.357.10">
    <property type="entry name" value="Tetracycline Repressor, domain 2"/>
    <property type="match status" value="1"/>
</dbReference>
<reference evidence="6 7" key="1">
    <citation type="submission" date="2017-04" db="EMBL/GenBank/DDBJ databases">
        <authorList>
            <person name="Varghese N."/>
            <person name="Submissions S."/>
        </authorList>
    </citation>
    <scope>NUCLEOTIDE SEQUENCE [LARGE SCALE GENOMIC DNA]</scope>
    <source>
        <strain evidence="6 7">J12</strain>
    </source>
</reference>
<evidence type="ECO:0000256" key="4">
    <source>
        <dbReference type="PROSITE-ProRule" id="PRU00335"/>
    </source>
</evidence>
<dbReference type="InterPro" id="IPR009057">
    <property type="entry name" value="Homeodomain-like_sf"/>
</dbReference>
<protein>
    <submittedName>
        <fullName evidence="6">Transcriptional regulator, TetR family</fullName>
    </submittedName>
</protein>
<feature type="DNA-binding region" description="H-T-H motif" evidence="4">
    <location>
        <begin position="31"/>
        <end position="50"/>
    </location>
</feature>
<dbReference type="PANTHER" id="PTHR30055:SF234">
    <property type="entry name" value="HTH-TYPE TRANSCRIPTIONAL REGULATOR BETI"/>
    <property type="match status" value="1"/>
</dbReference>
<gene>
    <name evidence="6" type="ORF">SAMN02744124_02930</name>
</gene>
<feature type="domain" description="HTH tetR-type" evidence="5">
    <location>
        <begin position="8"/>
        <end position="68"/>
    </location>
</feature>
<dbReference type="Pfam" id="PF00440">
    <property type="entry name" value="TetR_N"/>
    <property type="match status" value="1"/>
</dbReference>
<dbReference type="GeneID" id="43343205"/>